<sequence length="70" mass="8623">MSVIPTVKNKEISIQRFIDWDKFENIFYNNVYIENYKIVIKMNLIDRDNSEKDIKIKKFDLEKYTYLCSY</sequence>
<gene>
    <name evidence="1" type="ORF">LCGC14_0490580</name>
</gene>
<name>A0A0F9SQ22_9ZZZZ</name>
<dbReference type="EMBL" id="LAZR01000551">
    <property type="protein sequence ID" value="KKN64572.1"/>
    <property type="molecule type" value="Genomic_DNA"/>
</dbReference>
<reference evidence="1" key="1">
    <citation type="journal article" date="2015" name="Nature">
        <title>Complex archaea that bridge the gap between prokaryotes and eukaryotes.</title>
        <authorList>
            <person name="Spang A."/>
            <person name="Saw J.H."/>
            <person name="Jorgensen S.L."/>
            <person name="Zaremba-Niedzwiedzka K."/>
            <person name="Martijn J."/>
            <person name="Lind A.E."/>
            <person name="van Eijk R."/>
            <person name="Schleper C."/>
            <person name="Guy L."/>
            <person name="Ettema T.J."/>
        </authorList>
    </citation>
    <scope>NUCLEOTIDE SEQUENCE</scope>
</reference>
<dbReference type="AlphaFoldDB" id="A0A0F9SQ22"/>
<comment type="caution">
    <text evidence="1">The sequence shown here is derived from an EMBL/GenBank/DDBJ whole genome shotgun (WGS) entry which is preliminary data.</text>
</comment>
<proteinExistence type="predicted"/>
<accession>A0A0F9SQ22</accession>
<organism evidence="1">
    <name type="scientific">marine sediment metagenome</name>
    <dbReference type="NCBI Taxonomy" id="412755"/>
    <lineage>
        <taxon>unclassified sequences</taxon>
        <taxon>metagenomes</taxon>
        <taxon>ecological metagenomes</taxon>
    </lineage>
</organism>
<evidence type="ECO:0000313" key="1">
    <source>
        <dbReference type="EMBL" id="KKN64572.1"/>
    </source>
</evidence>
<protein>
    <submittedName>
        <fullName evidence="1">Uncharacterized protein</fullName>
    </submittedName>
</protein>